<gene>
    <name evidence="2" type="ORF">HKW66_Vig0143570</name>
</gene>
<dbReference type="EMBL" id="JABFOF010000005">
    <property type="protein sequence ID" value="KAG2397407.1"/>
    <property type="molecule type" value="Genomic_DNA"/>
</dbReference>
<evidence type="ECO:0000313" key="2">
    <source>
        <dbReference type="EMBL" id="KAG2397407.1"/>
    </source>
</evidence>
<comment type="caution">
    <text evidence="2">The sequence shown here is derived from an EMBL/GenBank/DDBJ whole genome shotgun (WGS) entry which is preliminary data.</text>
</comment>
<dbReference type="Proteomes" id="UP000743370">
    <property type="component" value="Unassembled WGS sequence"/>
</dbReference>
<evidence type="ECO:0000313" key="3">
    <source>
        <dbReference type="Proteomes" id="UP000743370"/>
    </source>
</evidence>
<reference evidence="2 3" key="1">
    <citation type="submission" date="2020-05" db="EMBL/GenBank/DDBJ databases">
        <title>Vigna angularis (adzuki bean) Var. LongXiaoDou No. 4 denovo assembly.</title>
        <authorList>
            <person name="Xiang H."/>
        </authorList>
    </citation>
    <scope>NUCLEOTIDE SEQUENCE [LARGE SCALE GENOMIC DNA]</scope>
    <source>
        <tissue evidence="2">Leaf</tissue>
    </source>
</reference>
<protein>
    <submittedName>
        <fullName evidence="2">Uncharacterized protein</fullName>
    </submittedName>
</protein>
<organism evidence="2 3">
    <name type="scientific">Phaseolus angularis</name>
    <name type="common">Azuki bean</name>
    <name type="synonym">Vigna angularis</name>
    <dbReference type="NCBI Taxonomy" id="3914"/>
    <lineage>
        <taxon>Eukaryota</taxon>
        <taxon>Viridiplantae</taxon>
        <taxon>Streptophyta</taxon>
        <taxon>Embryophyta</taxon>
        <taxon>Tracheophyta</taxon>
        <taxon>Spermatophyta</taxon>
        <taxon>Magnoliopsida</taxon>
        <taxon>eudicotyledons</taxon>
        <taxon>Gunneridae</taxon>
        <taxon>Pentapetalae</taxon>
        <taxon>rosids</taxon>
        <taxon>fabids</taxon>
        <taxon>Fabales</taxon>
        <taxon>Fabaceae</taxon>
        <taxon>Papilionoideae</taxon>
        <taxon>50 kb inversion clade</taxon>
        <taxon>NPAAA clade</taxon>
        <taxon>indigoferoid/millettioid clade</taxon>
        <taxon>Phaseoleae</taxon>
        <taxon>Vigna</taxon>
    </lineage>
</organism>
<dbReference type="AlphaFoldDB" id="A0A8T0KC57"/>
<name>A0A8T0KC57_PHAAN</name>
<sequence>MPKLTIHQFAALDEEIKTRRRVLAATSQPHRRNPTLEADQGARGRETAGSGLESRSPPLLMRNGSNKRGRVRFTHSPSTPLILTSEFFIAGLRILRRLEG</sequence>
<feature type="region of interest" description="Disordered" evidence="1">
    <location>
        <begin position="23"/>
        <end position="73"/>
    </location>
</feature>
<evidence type="ECO:0000256" key="1">
    <source>
        <dbReference type="SAM" id="MobiDB-lite"/>
    </source>
</evidence>
<accession>A0A8T0KC57</accession>
<proteinExistence type="predicted"/>